<dbReference type="Pfam" id="PF00126">
    <property type="entry name" value="HTH_1"/>
    <property type="match status" value="1"/>
</dbReference>
<comment type="similarity">
    <text evidence="1">Belongs to the LysR transcriptional regulatory family.</text>
</comment>
<dbReference type="PANTHER" id="PTHR30537">
    <property type="entry name" value="HTH-TYPE TRANSCRIPTIONAL REGULATOR"/>
    <property type="match status" value="1"/>
</dbReference>
<dbReference type="PROSITE" id="PS50931">
    <property type="entry name" value="HTH_LYSR"/>
    <property type="match status" value="1"/>
</dbReference>
<keyword evidence="2" id="KW-0805">Transcription regulation</keyword>
<evidence type="ECO:0000313" key="7">
    <source>
        <dbReference type="Proteomes" id="UP001500523"/>
    </source>
</evidence>
<evidence type="ECO:0000256" key="4">
    <source>
        <dbReference type="ARBA" id="ARBA00023163"/>
    </source>
</evidence>
<dbReference type="Gene3D" id="3.40.190.290">
    <property type="match status" value="1"/>
</dbReference>
<dbReference type="Gene3D" id="1.10.10.10">
    <property type="entry name" value="Winged helix-like DNA-binding domain superfamily/Winged helix DNA-binding domain"/>
    <property type="match status" value="1"/>
</dbReference>
<keyword evidence="4" id="KW-0804">Transcription</keyword>
<gene>
    <name evidence="6" type="ORF">GCM10022268_05860</name>
</gene>
<dbReference type="Proteomes" id="UP001500523">
    <property type="component" value="Unassembled WGS sequence"/>
</dbReference>
<keyword evidence="7" id="KW-1185">Reference proteome</keyword>
<protein>
    <submittedName>
        <fullName evidence="6">LysR family transcriptional regulator</fullName>
    </submittedName>
</protein>
<evidence type="ECO:0000313" key="6">
    <source>
        <dbReference type="EMBL" id="GAA3698259.1"/>
    </source>
</evidence>
<dbReference type="RefSeq" id="WP_344691868.1">
    <property type="nucleotide sequence ID" value="NZ_BAABBF010000001.1"/>
</dbReference>
<evidence type="ECO:0000256" key="1">
    <source>
        <dbReference type="ARBA" id="ARBA00009437"/>
    </source>
</evidence>
<evidence type="ECO:0000256" key="2">
    <source>
        <dbReference type="ARBA" id="ARBA00023015"/>
    </source>
</evidence>
<dbReference type="SUPFAM" id="SSF53850">
    <property type="entry name" value="Periplasmic binding protein-like II"/>
    <property type="match status" value="1"/>
</dbReference>
<sequence length="306" mass="32895">MPAGRADLADTATFLALARQRSFRRAGRELGVSASAVSHALKAMEARLGVRLLNRTSRSVTLSAAGEELFAALDGPVSAIGSAYDSLNRYRVMGEIMGRIRLNVLEHASTLLIAPVLPIFAERHPGVEVDVRVTNDMLDVVAAGADAGIRYGGTVPEDMVAQCLSADLRWVVVAAPAYLNRYGVPAHPEDLRAHRCIRVRLGDDRLYHWEFERGGDRVEIDVPGPVTIDNTQFGLTLAAAGGGCAYLPEACVAPAVAQGALQIILSDWAPSGPGFHVYYPSRRQLPIGLRLLIDLIREVAPLGTRS</sequence>
<dbReference type="PANTHER" id="PTHR30537:SF1">
    <property type="entry name" value="HTH-TYPE TRANSCRIPTIONAL REGULATOR PGRR"/>
    <property type="match status" value="1"/>
</dbReference>
<dbReference type="InterPro" id="IPR058163">
    <property type="entry name" value="LysR-type_TF_proteobact-type"/>
</dbReference>
<name>A0ABP7CY94_9SPHN</name>
<dbReference type="InterPro" id="IPR036390">
    <property type="entry name" value="WH_DNA-bd_sf"/>
</dbReference>
<dbReference type="EMBL" id="BAABBF010000001">
    <property type="protein sequence ID" value="GAA3698259.1"/>
    <property type="molecule type" value="Genomic_DNA"/>
</dbReference>
<evidence type="ECO:0000259" key="5">
    <source>
        <dbReference type="PROSITE" id="PS50931"/>
    </source>
</evidence>
<evidence type="ECO:0000256" key="3">
    <source>
        <dbReference type="ARBA" id="ARBA00023125"/>
    </source>
</evidence>
<keyword evidence="3" id="KW-0238">DNA-binding</keyword>
<feature type="domain" description="HTH lysR-type" evidence="5">
    <location>
        <begin position="13"/>
        <end position="63"/>
    </location>
</feature>
<dbReference type="Pfam" id="PF03466">
    <property type="entry name" value="LysR_substrate"/>
    <property type="match status" value="1"/>
</dbReference>
<proteinExistence type="inferred from homology"/>
<dbReference type="InterPro" id="IPR036388">
    <property type="entry name" value="WH-like_DNA-bd_sf"/>
</dbReference>
<organism evidence="6 7">
    <name type="scientific">Sphingomonas cynarae</name>
    <dbReference type="NCBI Taxonomy" id="930197"/>
    <lineage>
        <taxon>Bacteria</taxon>
        <taxon>Pseudomonadati</taxon>
        <taxon>Pseudomonadota</taxon>
        <taxon>Alphaproteobacteria</taxon>
        <taxon>Sphingomonadales</taxon>
        <taxon>Sphingomonadaceae</taxon>
        <taxon>Sphingomonas</taxon>
    </lineage>
</organism>
<dbReference type="InterPro" id="IPR000847">
    <property type="entry name" value="LysR_HTH_N"/>
</dbReference>
<dbReference type="SUPFAM" id="SSF46785">
    <property type="entry name" value="Winged helix' DNA-binding domain"/>
    <property type="match status" value="1"/>
</dbReference>
<reference evidence="7" key="1">
    <citation type="journal article" date="2019" name="Int. J. Syst. Evol. Microbiol.">
        <title>The Global Catalogue of Microorganisms (GCM) 10K type strain sequencing project: providing services to taxonomists for standard genome sequencing and annotation.</title>
        <authorList>
            <consortium name="The Broad Institute Genomics Platform"/>
            <consortium name="The Broad Institute Genome Sequencing Center for Infectious Disease"/>
            <person name="Wu L."/>
            <person name="Ma J."/>
        </authorList>
    </citation>
    <scope>NUCLEOTIDE SEQUENCE [LARGE SCALE GENOMIC DNA]</scope>
    <source>
        <strain evidence="7">JCM 17498</strain>
    </source>
</reference>
<dbReference type="InterPro" id="IPR005119">
    <property type="entry name" value="LysR_subst-bd"/>
</dbReference>
<accession>A0ABP7CY94</accession>
<comment type="caution">
    <text evidence="6">The sequence shown here is derived from an EMBL/GenBank/DDBJ whole genome shotgun (WGS) entry which is preliminary data.</text>
</comment>